<organism evidence="1 2">
    <name type="scientific">Mycobacteroides chelonae</name>
    <name type="common">Mycobacterium chelonae</name>
    <dbReference type="NCBI Taxonomy" id="1774"/>
    <lineage>
        <taxon>Bacteria</taxon>
        <taxon>Bacillati</taxon>
        <taxon>Actinomycetota</taxon>
        <taxon>Actinomycetes</taxon>
        <taxon>Mycobacteriales</taxon>
        <taxon>Mycobacteriaceae</taxon>
        <taxon>Mycobacteroides</taxon>
    </lineage>
</organism>
<dbReference type="RefSeq" id="WP_075908170.1">
    <property type="nucleotide sequence ID" value="NZ_CP041150.1"/>
</dbReference>
<dbReference type="EMBL" id="CP041150">
    <property type="protein sequence ID" value="QDF71877.1"/>
    <property type="molecule type" value="Genomic_DNA"/>
</dbReference>
<dbReference type="AlphaFoldDB" id="A0AB73U585"/>
<evidence type="ECO:0000313" key="1">
    <source>
        <dbReference type="EMBL" id="QDF71877.1"/>
    </source>
</evidence>
<proteinExistence type="predicted"/>
<reference evidence="1 2" key="1">
    <citation type="submission" date="2019-06" db="EMBL/GenBank/DDBJ databases">
        <title>Whole geneome sequnce of Mycobacteroides chelonae M77 isolated from bovine milk from Meghalaya, India.</title>
        <authorList>
            <person name="Vise E."/>
            <person name="Das S."/>
            <person name="Garg A."/>
            <person name="Ghatak S."/>
            <person name="Shakuntala I."/>
            <person name="Milton A.A.P."/>
            <person name="Karam A."/>
            <person name="Sanjukta R."/>
            <person name="Puro K."/>
            <person name="Sen A."/>
        </authorList>
    </citation>
    <scope>NUCLEOTIDE SEQUENCE [LARGE SCALE GENOMIC DNA]</scope>
    <source>
        <strain evidence="1 2">M77</strain>
    </source>
</reference>
<gene>
    <name evidence="1" type="ORF">FJK96_18100</name>
</gene>
<dbReference type="Proteomes" id="UP000317728">
    <property type="component" value="Chromosome"/>
</dbReference>
<evidence type="ECO:0000313" key="2">
    <source>
        <dbReference type="Proteomes" id="UP000317728"/>
    </source>
</evidence>
<accession>A0AB73U585</accession>
<sequence length="74" mass="8362">MFRFWIPGPLRYALHRRAFVNLWSGAAISGVVVKATRTYCVIKDAHVHEAGSHPVAVDGEILIDRNQIDYIQIT</sequence>
<name>A0AB73U585_MYCCH</name>
<protein>
    <submittedName>
        <fullName evidence="1">Uncharacterized protein</fullName>
    </submittedName>
</protein>